<feature type="transmembrane region" description="Helical" evidence="1">
    <location>
        <begin position="76"/>
        <end position="94"/>
    </location>
</feature>
<dbReference type="AlphaFoldDB" id="A0A0L0STN9"/>
<keyword evidence="1" id="KW-0812">Transmembrane</keyword>
<evidence type="ECO:0000313" key="2">
    <source>
        <dbReference type="EMBL" id="KNE65856.1"/>
    </source>
</evidence>
<evidence type="ECO:0000313" key="3">
    <source>
        <dbReference type="Proteomes" id="UP000054350"/>
    </source>
</evidence>
<dbReference type="Proteomes" id="UP000054350">
    <property type="component" value="Unassembled WGS sequence"/>
</dbReference>
<reference evidence="3" key="2">
    <citation type="submission" date="2009-11" db="EMBL/GenBank/DDBJ databases">
        <title>The Genome Sequence of Allomyces macrogynus strain ATCC 38327.</title>
        <authorList>
            <consortium name="The Broad Institute Genome Sequencing Platform"/>
            <person name="Russ C."/>
            <person name="Cuomo C."/>
            <person name="Shea T."/>
            <person name="Young S.K."/>
            <person name="Zeng Q."/>
            <person name="Koehrsen M."/>
            <person name="Haas B."/>
            <person name="Borodovsky M."/>
            <person name="Guigo R."/>
            <person name="Alvarado L."/>
            <person name="Berlin A."/>
            <person name="Borenstein D."/>
            <person name="Chen Z."/>
            <person name="Engels R."/>
            <person name="Freedman E."/>
            <person name="Gellesch M."/>
            <person name="Goldberg J."/>
            <person name="Griggs A."/>
            <person name="Gujja S."/>
            <person name="Heiman D."/>
            <person name="Hepburn T."/>
            <person name="Howarth C."/>
            <person name="Jen D."/>
            <person name="Larson L."/>
            <person name="Lewis B."/>
            <person name="Mehta T."/>
            <person name="Park D."/>
            <person name="Pearson M."/>
            <person name="Roberts A."/>
            <person name="Saif S."/>
            <person name="Shenoy N."/>
            <person name="Sisk P."/>
            <person name="Stolte C."/>
            <person name="Sykes S."/>
            <person name="Walk T."/>
            <person name="White J."/>
            <person name="Yandava C."/>
            <person name="Burger G."/>
            <person name="Gray M.W."/>
            <person name="Holland P.W.H."/>
            <person name="King N."/>
            <person name="Lang F.B.F."/>
            <person name="Roger A.J."/>
            <person name="Ruiz-Trillo I."/>
            <person name="Lander E."/>
            <person name="Nusbaum C."/>
        </authorList>
    </citation>
    <scope>NUCLEOTIDE SEQUENCE [LARGE SCALE GENOMIC DNA]</scope>
    <source>
        <strain evidence="3">ATCC 38327</strain>
    </source>
</reference>
<reference evidence="2 3" key="1">
    <citation type="submission" date="2009-11" db="EMBL/GenBank/DDBJ databases">
        <title>Annotation of Allomyces macrogynus ATCC 38327.</title>
        <authorList>
            <consortium name="The Broad Institute Genome Sequencing Platform"/>
            <person name="Russ C."/>
            <person name="Cuomo C."/>
            <person name="Burger G."/>
            <person name="Gray M.W."/>
            <person name="Holland P.W.H."/>
            <person name="King N."/>
            <person name="Lang F.B.F."/>
            <person name="Roger A.J."/>
            <person name="Ruiz-Trillo I."/>
            <person name="Young S.K."/>
            <person name="Zeng Q."/>
            <person name="Gargeya S."/>
            <person name="Fitzgerald M."/>
            <person name="Haas B."/>
            <person name="Abouelleil A."/>
            <person name="Alvarado L."/>
            <person name="Arachchi H.M."/>
            <person name="Berlin A."/>
            <person name="Chapman S.B."/>
            <person name="Gearin G."/>
            <person name="Goldberg J."/>
            <person name="Griggs A."/>
            <person name="Gujja S."/>
            <person name="Hansen M."/>
            <person name="Heiman D."/>
            <person name="Howarth C."/>
            <person name="Larimer J."/>
            <person name="Lui A."/>
            <person name="MacDonald P.J.P."/>
            <person name="McCowen C."/>
            <person name="Montmayeur A."/>
            <person name="Murphy C."/>
            <person name="Neiman D."/>
            <person name="Pearson M."/>
            <person name="Priest M."/>
            <person name="Roberts A."/>
            <person name="Saif S."/>
            <person name="Shea T."/>
            <person name="Sisk P."/>
            <person name="Stolte C."/>
            <person name="Sykes S."/>
            <person name="Wortman J."/>
            <person name="Nusbaum C."/>
            <person name="Birren B."/>
        </authorList>
    </citation>
    <scope>NUCLEOTIDE SEQUENCE [LARGE SCALE GENOMIC DNA]</scope>
    <source>
        <strain evidence="2 3">ATCC 38327</strain>
    </source>
</reference>
<keyword evidence="1" id="KW-1133">Transmembrane helix</keyword>
<feature type="transmembrane region" description="Helical" evidence="1">
    <location>
        <begin position="12"/>
        <end position="32"/>
    </location>
</feature>
<keyword evidence="1" id="KW-0472">Membrane</keyword>
<feature type="transmembrane region" description="Helical" evidence="1">
    <location>
        <begin position="147"/>
        <end position="169"/>
    </location>
</feature>
<keyword evidence="3" id="KW-1185">Reference proteome</keyword>
<sequence length="201" mass="21919">MGFSDIGPELATFVPSTVITVAALVRSVYVAYGRRSLINHLVMVQWLAFLVGDVAIWVGAATVPALGDSETTPRRIMFLSSEAGTALFTVSNLLKIRIFRVIYPRVPARLAPCLAALTCAVFVVSLIDYVVALVTTGRTTRSLLLKIMPFAWGILLDVTISTCLVYMVLRIDWELAAVGGRPVTDDSDVYEIHITLPTAYI</sequence>
<dbReference type="VEuPathDB" id="FungiDB:AMAG_19227"/>
<evidence type="ECO:0000256" key="1">
    <source>
        <dbReference type="SAM" id="Phobius"/>
    </source>
</evidence>
<gene>
    <name evidence="2" type="ORF">AMAG_19227</name>
</gene>
<dbReference type="OrthoDB" id="10417367at2759"/>
<proteinExistence type="predicted"/>
<dbReference type="EMBL" id="GG745348">
    <property type="protein sequence ID" value="KNE65856.1"/>
    <property type="molecule type" value="Genomic_DNA"/>
</dbReference>
<feature type="transmembrane region" description="Helical" evidence="1">
    <location>
        <begin position="106"/>
        <end position="127"/>
    </location>
</feature>
<protein>
    <submittedName>
        <fullName evidence="2">Uncharacterized protein</fullName>
    </submittedName>
</protein>
<accession>A0A0L0STN9</accession>
<organism evidence="2 3">
    <name type="scientific">Allomyces macrogynus (strain ATCC 38327)</name>
    <name type="common">Allomyces javanicus var. macrogynus</name>
    <dbReference type="NCBI Taxonomy" id="578462"/>
    <lineage>
        <taxon>Eukaryota</taxon>
        <taxon>Fungi</taxon>
        <taxon>Fungi incertae sedis</taxon>
        <taxon>Blastocladiomycota</taxon>
        <taxon>Blastocladiomycetes</taxon>
        <taxon>Blastocladiales</taxon>
        <taxon>Blastocladiaceae</taxon>
        <taxon>Allomyces</taxon>
    </lineage>
</organism>
<name>A0A0L0STN9_ALLM3</name>
<feature type="transmembrane region" description="Helical" evidence="1">
    <location>
        <begin position="44"/>
        <end position="64"/>
    </location>
</feature>